<evidence type="ECO:0000259" key="2">
    <source>
        <dbReference type="Pfam" id="PF03724"/>
    </source>
</evidence>
<keyword evidence="1" id="KW-0732">Signal</keyword>
<evidence type="ECO:0000313" key="4">
    <source>
        <dbReference type="Proteomes" id="UP000249082"/>
    </source>
</evidence>
<name>A0A2W5NFJ1_9SPHN</name>
<feature type="domain" description="DUF306" evidence="2">
    <location>
        <begin position="41"/>
        <end position="146"/>
    </location>
</feature>
<evidence type="ECO:0000313" key="3">
    <source>
        <dbReference type="EMBL" id="PZQ51924.1"/>
    </source>
</evidence>
<feature type="signal peptide" evidence="1">
    <location>
        <begin position="1"/>
        <end position="20"/>
    </location>
</feature>
<dbReference type="PANTHER" id="PTHR35535">
    <property type="entry name" value="HEAT SHOCK PROTEIN HSLJ"/>
    <property type="match status" value="1"/>
</dbReference>
<dbReference type="InterPro" id="IPR005184">
    <property type="entry name" value="DUF306_Meta_HslJ"/>
</dbReference>
<feature type="chain" id="PRO_5015943443" description="DUF306 domain-containing protein" evidence="1">
    <location>
        <begin position="21"/>
        <end position="155"/>
    </location>
</feature>
<comment type="caution">
    <text evidence="3">The sequence shown here is derived from an EMBL/GenBank/DDBJ whole genome shotgun (WGS) entry which is preliminary data.</text>
</comment>
<dbReference type="Pfam" id="PF03724">
    <property type="entry name" value="META"/>
    <property type="match status" value="1"/>
</dbReference>
<reference evidence="3 4" key="1">
    <citation type="submission" date="2017-08" db="EMBL/GenBank/DDBJ databases">
        <title>Infants hospitalized years apart are colonized by the same room-sourced microbial strains.</title>
        <authorList>
            <person name="Brooks B."/>
            <person name="Olm M.R."/>
            <person name="Firek B.A."/>
            <person name="Baker R."/>
            <person name="Thomas B.C."/>
            <person name="Morowitz M.J."/>
            <person name="Banfield J.F."/>
        </authorList>
    </citation>
    <scope>NUCLEOTIDE SEQUENCE [LARGE SCALE GENOMIC DNA]</scope>
    <source>
        <strain evidence="3">S2_005_002_R2_33</strain>
    </source>
</reference>
<dbReference type="PROSITE" id="PS51257">
    <property type="entry name" value="PROKAR_LIPOPROTEIN"/>
    <property type="match status" value="1"/>
</dbReference>
<dbReference type="InterPro" id="IPR038670">
    <property type="entry name" value="HslJ-like_sf"/>
</dbReference>
<gene>
    <name evidence="3" type="ORF">DI555_20465</name>
</gene>
<dbReference type="EMBL" id="QFPX01000023">
    <property type="protein sequence ID" value="PZQ51924.1"/>
    <property type="molecule type" value="Genomic_DNA"/>
</dbReference>
<evidence type="ECO:0000256" key="1">
    <source>
        <dbReference type="SAM" id="SignalP"/>
    </source>
</evidence>
<dbReference type="AlphaFoldDB" id="A0A2W5NFJ1"/>
<proteinExistence type="predicted"/>
<dbReference type="Proteomes" id="UP000249082">
    <property type="component" value="Unassembled WGS sequence"/>
</dbReference>
<sequence length="155" mass="15797">MKKCTAFSAAALTAAFLALAGCTGDTATRPPAEVPPPAASGLSGTSWKLVNFQSSDDAQGTATPGEGRSYTLEFGADGALAMQLDCNRGRATYAAGASNALTIGPVASTRALCPQPDIGQTLAARLPDVASYTLRDGHLFLALKMDGGIFEFAPL</sequence>
<accession>A0A2W5NFJ1</accession>
<organism evidence="3 4">
    <name type="scientific">Novosphingobium pentaromativorans</name>
    <dbReference type="NCBI Taxonomy" id="205844"/>
    <lineage>
        <taxon>Bacteria</taxon>
        <taxon>Pseudomonadati</taxon>
        <taxon>Pseudomonadota</taxon>
        <taxon>Alphaproteobacteria</taxon>
        <taxon>Sphingomonadales</taxon>
        <taxon>Sphingomonadaceae</taxon>
        <taxon>Novosphingobium</taxon>
    </lineage>
</organism>
<protein>
    <recommendedName>
        <fullName evidence="2">DUF306 domain-containing protein</fullName>
    </recommendedName>
</protein>
<dbReference type="Gene3D" id="2.40.128.270">
    <property type="match status" value="1"/>
</dbReference>
<dbReference type="InterPro" id="IPR053147">
    <property type="entry name" value="Hsp_HslJ-like"/>
</dbReference>
<dbReference type="PANTHER" id="PTHR35535:SF2">
    <property type="entry name" value="DUF306 DOMAIN-CONTAINING PROTEIN"/>
    <property type="match status" value="1"/>
</dbReference>